<name>A0ABQ3D4W3_9RHOB</name>
<dbReference type="EMBL" id="BMZF01000005">
    <property type="protein sequence ID" value="GHA54763.1"/>
    <property type="molecule type" value="Genomic_DNA"/>
</dbReference>
<accession>A0ABQ3D4W3</accession>
<organism evidence="2 3">
    <name type="scientific">Paramylibacter ulvae</name>
    <dbReference type="NCBI Taxonomy" id="1651968"/>
    <lineage>
        <taxon>Bacteria</taxon>
        <taxon>Pseudomonadati</taxon>
        <taxon>Pseudomonadota</taxon>
        <taxon>Alphaproteobacteria</taxon>
        <taxon>Rhodobacterales</taxon>
        <taxon>Paracoccaceae</taxon>
        <taxon>Paramylibacter</taxon>
    </lineage>
</organism>
<dbReference type="InterPro" id="IPR003781">
    <property type="entry name" value="CoA-bd"/>
</dbReference>
<dbReference type="PANTHER" id="PTHR33303">
    <property type="entry name" value="CYTOPLASMIC PROTEIN-RELATED"/>
    <property type="match status" value="1"/>
</dbReference>
<gene>
    <name evidence="2" type="ORF">GCM10008927_20710</name>
</gene>
<dbReference type="PANTHER" id="PTHR33303:SF2">
    <property type="entry name" value="COA-BINDING DOMAIN-CONTAINING PROTEIN"/>
    <property type="match status" value="1"/>
</dbReference>
<comment type="caution">
    <text evidence="2">The sequence shown here is derived from an EMBL/GenBank/DDBJ whole genome shotgun (WGS) entry which is preliminary data.</text>
</comment>
<proteinExistence type="predicted"/>
<reference evidence="3" key="1">
    <citation type="journal article" date="2019" name="Int. J. Syst. Evol. Microbiol.">
        <title>The Global Catalogue of Microorganisms (GCM) 10K type strain sequencing project: providing services to taxonomists for standard genome sequencing and annotation.</title>
        <authorList>
            <consortium name="The Broad Institute Genomics Platform"/>
            <consortium name="The Broad Institute Genome Sequencing Center for Infectious Disease"/>
            <person name="Wu L."/>
            <person name="Ma J."/>
        </authorList>
    </citation>
    <scope>NUCLEOTIDE SEQUENCE [LARGE SCALE GENOMIC DNA]</scope>
    <source>
        <strain evidence="3">KCTC 32465</strain>
    </source>
</reference>
<evidence type="ECO:0000259" key="1">
    <source>
        <dbReference type="SMART" id="SM00881"/>
    </source>
</evidence>
<dbReference type="Gene3D" id="3.40.50.720">
    <property type="entry name" value="NAD(P)-binding Rossmann-like Domain"/>
    <property type="match status" value="1"/>
</dbReference>
<dbReference type="Pfam" id="PF13380">
    <property type="entry name" value="CoA_binding_2"/>
    <property type="match status" value="1"/>
</dbReference>
<dbReference type="RefSeq" id="WP_189640653.1">
    <property type="nucleotide sequence ID" value="NZ_BMZF01000005.1"/>
</dbReference>
<sequence length="139" mass="15154">MTDVLIHKIFTETKTIACVGASANPARPSHYVSLFLKDLGYRVIGVNPGLAGQELFGETVYASLSDIPKDIDIDMIDIFRRSENLPDIISEAITALPSLKTIWAQLGVEHDGAAKTAADAGLQVVQNRCPKIEYPRLMT</sequence>
<dbReference type="SMART" id="SM00881">
    <property type="entry name" value="CoA_binding"/>
    <property type="match status" value="1"/>
</dbReference>
<dbReference type="Proteomes" id="UP000634455">
    <property type="component" value="Unassembled WGS sequence"/>
</dbReference>
<dbReference type="InterPro" id="IPR036291">
    <property type="entry name" value="NAD(P)-bd_dom_sf"/>
</dbReference>
<evidence type="ECO:0000313" key="2">
    <source>
        <dbReference type="EMBL" id="GHA54763.1"/>
    </source>
</evidence>
<dbReference type="SUPFAM" id="SSF51735">
    <property type="entry name" value="NAD(P)-binding Rossmann-fold domains"/>
    <property type="match status" value="1"/>
</dbReference>
<feature type="domain" description="CoA-binding" evidence="1">
    <location>
        <begin position="9"/>
        <end position="108"/>
    </location>
</feature>
<keyword evidence="3" id="KW-1185">Reference proteome</keyword>
<protein>
    <submittedName>
        <fullName evidence="2">CoA-binding protein</fullName>
    </submittedName>
</protein>
<evidence type="ECO:0000313" key="3">
    <source>
        <dbReference type="Proteomes" id="UP000634455"/>
    </source>
</evidence>